<dbReference type="GO" id="GO:0016614">
    <property type="term" value="F:oxidoreductase activity, acting on CH-OH group of donors"/>
    <property type="evidence" value="ECO:0007669"/>
    <property type="project" value="InterPro"/>
</dbReference>
<dbReference type="PANTHER" id="PTHR11552:SF147">
    <property type="entry name" value="CHOLINE DEHYDROGENASE, MITOCHONDRIAL"/>
    <property type="match status" value="1"/>
</dbReference>
<dbReference type="InterPro" id="IPR036188">
    <property type="entry name" value="FAD/NAD-bd_sf"/>
</dbReference>
<dbReference type="Gene3D" id="3.50.50.60">
    <property type="entry name" value="FAD/NAD(P)-binding domain"/>
    <property type="match status" value="1"/>
</dbReference>
<keyword evidence="4 5" id="KW-0274">FAD</keyword>
<sequence length="186" mass="20207">MDTPTTTPAPPILPIQYLIAMGIVMQRQQQHDNYANKTPLPPKSTYDYVVVGAGSAGAIVACRLAQQGKDVLLLEAGGSQSAYNNDHPVPQRVGRGSPVFMGILKGKVLGGTSTVNWMMYNRGNQKDYDNFVTQYGATGWGYYDVMPLFKLTENNTDPTVSITVGQILLSRYPVAVDALNPLLIVD</sequence>
<evidence type="ECO:0000256" key="1">
    <source>
        <dbReference type="ARBA" id="ARBA00001974"/>
    </source>
</evidence>
<accession>A0A7R9LMS8</accession>
<reference evidence="7" key="1">
    <citation type="submission" date="2020-11" db="EMBL/GenBank/DDBJ databases">
        <authorList>
            <person name="Tran Van P."/>
        </authorList>
    </citation>
    <scope>NUCLEOTIDE SEQUENCE</scope>
</reference>
<dbReference type="PROSITE" id="PS00623">
    <property type="entry name" value="GMC_OXRED_1"/>
    <property type="match status" value="1"/>
</dbReference>
<organism evidence="7">
    <name type="scientific">Oppiella nova</name>
    <dbReference type="NCBI Taxonomy" id="334625"/>
    <lineage>
        <taxon>Eukaryota</taxon>
        <taxon>Metazoa</taxon>
        <taxon>Ecdysozoa</taxon>
        <taxon>Arthropoda</taxon>
        <taxon>Chelicerata</taxon>
        <taxon>Arachnida</taxon>
        <taxon>Acari</taxon>
        <taxon>Acariformes</taxon>
        <taxon>Sarcoptiformes</taxon>
        <taxon>Oribatida</taxon>
        <taxon>Brachypylina</taxon>
        <taxon>Oppioidea</taxon>
        <taxon>Oppiidae</taxon>
        <taxon>Oppiella</taxon>
    </lineage>
</organism>
<dbReference type="AlphaFoldDB" id="A0A7R9LMS8"/>
<proteinExistence type="inferred from homology"/>
<protein>
    <recommendedName>
        <fullName evidence="6">Glucose-methanol-choline oxidoreductase N-terminal domain-containing protein</fullName>
    </recommendedName>
</protein>
<dbReference type="InterPro" id="IPR000172">
    <property type="entry name" value="GMC_OxRdtase_N"/>
</dbReference>
<dbReference type="PANTHER" id="PTHR11552">
    <property type="entry name" value="GLUCOSE-METHANOL-CHOLINE GMC OXIDOREDUCTASE"/>
    <property type="match status" value="1"/>
</dbReference>
<dbReference type="InterPro" id="IPR012132">
    <property type="entry name" value="GMC_OxRdtase"/>
</dbReference>
<dbReference type="GO" id="GO:0050660">
    <property type="term" value="F:flavin adenine dinucleotide binding"/>
    <property type="evidence" value="ECO:0007669"/>
    <property type="project" value="InterPro"/>
</dbReference>
<dbReference type="OrthoDB" id="269227at2759"/>
<evidence type="ECO:0000256" key="4">
    <source>
        <dbReference type="ARBA" id="ARBA00022827"/>
    </source>
</evidence>
<evidence type="ECO:0000313" key="7">
    <source>
        <dbReference type="EMBL" id="CAD7644406.1"/>
    </source>
</evidence>
<evidence type="ECO:0000259" key="6">
    <source>
        <dbReference type="PROSITE" id="PS00623"/>
    </source>
</evidence>
<name>A0A7R9LMS8_9ACAR</name>
<dbReference type="EMBL" id="CAJPVJ010001654">
    <property type="protein sequence ID" value="CAG2165108.1"/>
    <property type="molecule type" value="Genomic_DNA"/>
</dbReference>
<dbReference type="Proteomes" id="UP000728032">
    <property type="component" value="Unassembled WGS sequence"/>
</dbReference>
<gene>
    <name evidence="7" type="ORF">ONB1V03_LOCUS4654</name>
</gene>
<comment type="similarity">
    <text evidence="2 5">Belongs to the GMC oxidoreductase family.</text>
</comment>
<keyword evidence="8" id="KW-1185">Reference proteome</keyword>
<evidence type="ECO:0000313" key="8">
    <source>
        <dbReference type="Proteomes" id="UP000728032"/>
    </source>
</evidence>
<evidence type="ECO:0000256" key="3">
    <source>
        <dbReference type="ARBA" id="ARBA00022630"/>
    </source>
</evidence>
<evidence type="ECO:0000256" key="2">
    <source>
        <dbReference type="ARBA" id="ARBA00010790"/>
    </source>
</evidence>
<dbReference type="Pfam" id="PF00732">
    <property type="entry name" value="GMC_oxred_N"/>
    <property type="match status" value="1"/>
</dbReference>
<feature type="domain" description="Glucose-methanol-choline oxidoreductase N-terminal" evidence="6">
    <location>
        <begin position="106"/>
        <end position="129"/>
    </location>
</feature>
<comment type="cofactor">
    <cofactor evidence="1">
        <name>FAD</name>
        <dbReference type="ChEBI" id="CHEBI:57692"/>
    </cofactor>
</comment>
<evidence type="ECO:0000256" key="5">
    <source>
        <dbReference type="RuleBase" id="RU003968"/>
    </source>
</evidence>
<dbReference type="SUPFAM" id="SSF51905">
    <property type="entry name" value="FAD/NAD(P)-binding domain"/>
    <property type="match status" value="1"/>
</dbReference>
<keyword evidence="3 5" id="KW-0285">Flavoprotein</keyword>
<dbReference type="EMBL" id="OC916479">
    <property type="protein sequence ID" value="CAD7644406.1"/>
    <property type="molecule type" value="Genomic_DNA"/>
</dbReference>